<dbReference type="Proteomes" id="UP000094056">
    <property type="component" value="Unassembled WGS sequence"/>
</dbReference>
<organism evidence="1 2">
    <name type="scientific">Candidatus Scalindua rubra</name>
    <dbReference type="NCBI Taxonomy" id="1872076"/>
    <lineage>
        <taxon>Bacteria</taxon>
        <taxon>Pseudomonadati</taxon>
        <taxon>Planctomycetota</taxon>
        <taxon>Candidatus Brocadiia</taxon>
        <taxon>Candidatus Brocadiales</taxon>
        <taxon>Candidatus Scalinduaceae</taxon>
        <taxon>Candidatus Scalindua</taxon>
    </lineage>
</organism>
<proteinExistence type="predicted"/>
<accession>A0A1E3XAB4</accession>
<gene>
    <name evidence="1" type="ORF">SCARUB_02280</name>
</gene>
<sequence length="63" mass="7003">MAKKKGKEVLVVASKVREYVKSKKCNTSGEFIGELSNTVYCLIDKALNRAKENGRKTVQAKDV</sequence>
<dbReference type="AlphaFoldDB" id="A0A1E3XAB4"/>
<evidence type="ECO:0000313" key="1">
    <source>
        <dbReference type="EMBL" id="ODS32576.1"/>
    </source>
</evidence>
<evidence type="ECO:0000313" key="2">
    <source>
        <dbReference type="Proteomes" id="UP000094056"/>
    </source>
</evidence>
<comment type="caution">
    <text evidence="1">The sequence shown here is derived from an EMBL/GenBank/DDBJ whole genome shotgun (WGS) entry which is preliminary data.</text>
</comment>
<evidence type="ECO:0008006" key="3">
    <source>
        <dbReference type="Google" id="ProtNLM"/>
    </source>
</evidence>
<reference evidence="1 2" key="1">
    <citation type="submission" date="2016-07" db="EMBL/GenBank/DDBJ databases">
        <title>Draft genome of Scalindua rubra, obtained from a brine-seawater interface in the Red Sea, sheds light on salt adaptation in anammox bacteria.</title>
        <authorList>
            <person name="Speth D.R."/>
            <person name="Lagkouvardos I."/>
            <person name="Wang Y."/>
            <person name="Qian P.-Y."/>
            <person name="Dutilh B.E."/>
            <person name="Jetten M.S."/>
        </authorList>
    </citation>
    <scope>NUCLEOTIDE SEQUENCE [LARGE SCALE GENOMIC DNA]</scope>
    <source>
        <strain evidence="1">BSI-1</strain>
    </source>
</reference>
<protein>
    <recommendedName>
        <fullName evidence="3">DUF1931 domain-containing protein</fullName>
    </recommendedName>
</protein>
<name>A0A1E3XAB4_9BACT</name>
<dbReference type="EMBL" id="MAYW01000056">
    <property type="protein sequence ID" value="ODS32576.1"/>
    <property type="molecule type" value="Genomic_DNA"/>
</dbReference>